<evidence type="ECO:0000313" key="4">
    <source>
        <dbReference type="EMBL" id="CAB4910883.1"/>
    </source>
</evidence>
<evidence type="ECO:0000256" key="1">
    <source>
        <dbReference type="SAM" id="MobiDB-lite"/>
    </source>
</evidence>
<dbReference type="EMBL" id="CAFBLE010000016">
    <property type="protein sequence ID" value="CAB4875938.1"/>
    <property type="molecule type" value="Genomic_DNA"/>
</dbReference>
<dbReference type="AlphaFoldDB" id="A0A6J6MIE7"/>
<reference evidence="2" key="1">
    <citation type="submission" date="2020-05" db="EMBL/GenBank/DDBJ databases">
        <authorList>
            <person name="Chiriac C."/>
            <person name="Salcher M."/>
            <person name="Ghai R."/>
            <person name="Kavagutti S V."/>
        </authorList>
    </citation>
    <scope>NUCLEOTIDE SEQUENCE</scope>
</reference>
<evidence type="ECO:0000313" key="5">
    <source>
        <dbReference type="EMBL" id="CAB5055679.1"/>
    </source>
</evidence>
<sequence>MANDFLSTMKVYLNKLNDGEKTPAEVASALNSWVRESSESIKARVEEEVQSTVAKMGFIKREEFEALAKEVNDLKRVHSASGKVGASSSRKTTAKKAAKKAVKKVAKKAVKKVSKSSTKKSTVAKKGIKR</sequence>
<dbReference type="EMBL" id="CAFBQL010000002">
    <property type="protein sequence ID" value="CAB5055679.1"/>
    <property type="molecule type" value="Genomic_DNA"/>
</dbReference>
<name>A0A6J6MIE7_9ZZZZ</name>
<proteinExistence type="predicted"/>
<protein>
    <submittedName>
        <fullName evidence="2">Unannotated protein</fullName>
    </submittedName>
</protein>
<feature type="compositionally biased region" description="Basic residues" evidence="1">
    <location>
        <begin position="92"/>
        <end position="130"/>
    </location>
</feature>
<dbReference type="EMBL" id="CAEZWT010000054">
    <property type="protein sequence ID" value="CAB4673199.1"/>
    <property type="molecule type" value="Genomic_DNA"/>
</dbReference>
<evidence type="ECO:0000313" key="2">
    <source>
        <dbReference type="EMBL" id="CAB4673199.1"/>
    </source>
</evidence>
<gene>
    <name evidence="2" type="ORF">UFOPK2289_01259</name>
    <name evidence="3" type="ORF">UFOPK3346_01329</name>
    <name evidence="4" type="ORF">UFOPK3670_00005</name>
    <name evidence="5" type="ORF">UFOPK4308_00492</name>
</gene>
<feature type="region of interest" description="Disordered" evidence="1">
    <location>
        <begin position="81"/>
        <end position="130"/>
    </location>
</feature>
<accession>A0A6J6MIE7</accession>
<evidence type="ECO:0000313" key="3">
    <source>
        <dbReference type="EMBL" id="CAB4875938.1"/>
    </source>
</evidence>
<dbReference type="EMBL" id="CAFBMV010000001">
    <property type="protein sequence ID" value="CAB4910883.1"/>
    <property type="molecule type" value="Genomic_DNA"/>
</dbReference>
<organism evidence="2">
    <name type="scientific">freshwater metagenome</name>
    <dbReference type="NCBI Taxonomy" id="449393"/>
    <lineage>
        <taxon>unclassified sequences</taxon>
        <taxon>metagenomes</taxon>
        <taxon>ecological metagenomes</taxon>
    </lineage>
</organism>